<dbReference type="Proteomes" id="UP000019753">
    <property type="component" value="Unassembled WGS sequence"/>
</dbReference>
<dbReference type="Pfam" id="PF04069">
    <property type="entry name" value="OpuAC"/>
    <property type="match status" value="2"/>
</dbReference>
<evidence type="ECO:0000259" key="3">
    <source>
        <dbReference type="Pfam" id="PF04069"/>
    </source>
</evidence>
<keyword evidence="2" id="KW-0732">Signal</keyword>
<evidence type="ECO:0000256" key="2">
    <source>
        <dbReference type="SAM" id="SignalP"/>
    </source>
</evidence>
<name>A0A021VRQ8_9CELL</name>
<dbReference type="Gene3D" id="3.40.190.10">
    <property type="entry name" value="Periplasmic binding protein-like II"/>
    <property type="match status" value="2"/>
</dbReference>
<feature type="domain" description="ABC-type glycine betaine transport system substrate-binding" evidence="3">
    <location>
        <begin position="147"/>
        <end position="342"/>
    </location>
</feature>
<dbReference type="RefSeq" id="WP_034225073.1">
    <property type="nucleotide sequence ID" value="NZ_AXCW01000066.1"/>
</dbReference>
<reference evidence="4 5" key="1">
    <citation type="submission" date="2014-01" db="EMBL/GenBank/DDBJ databases">
        <title>Actinotalea ferrariae CF5-4.</title>
        <authorList>
            <person name="Chen F."/>
            <person name="Li Y."/>
            <person name="Wang G."/>
        </authorList>
    </citation>
    <scope>NUCLEOTIDE SEQUENCE [LARGE SCALE GENOMIC DNA]</scope>
    <source>
        <strain evidence="4 5">CF5-4</strain>
    </source>
</reference>
<feature type="signal peptide" evidence="2">
    <location>
        <begin position="1"/>
        <end position="22"/>
    </location>
</feature>
<dbReference type="EMBL" id="AXCW01000066">
    <property type="protein sequence ID" value="EYR63808.1"/>
    <property type="molecule type" value="Genomic_DNA"/>
</dbReference>
<feature type="chain" id="PRO_5039056819" evidence="2">
    <location>
        <begin position="23"/>
        <end position="344"/>
    </location>
</feature>
<sequence length="344" mass="34959">MRRRPRSLAPVGLLATVLLVTAACGEPGSADGAAPAPAETTTSDDDGAGDLQACAPVAGDALVVLDDDQGLQTVDNIIPAVNAGATDGDDALLGILDEVSASLDTDILIGLNRAVDVERRTSSEVAAEFLAAEGLDQQDQVGEGRAVVVGAGNFSESATLAELYAGALRAAGYDASTQTIGNRETYLPALLAGELTVVPEYVGTLTEFINDQENGADAESLASSDLDATVEALTGLGEQVGLVFGTPSPAQDQNAFAVTTAFAEEYGVSTLTELAETCGELVLGGPPECPERPFCQPGLEEVYGLDVAEFVSLDPGGPLTKAALQQGEVALGLVFSSDAALATE</sequence>
<evidence type="ECO:0000313" key="4">
    <source>
        <dbReference type="EMBL" id="EYR63808.1"/>
    </source>
</evidence>
<dbReference type="SUPFAM" id="SSF53850">
    <property type="entry name" value="Periplasmic binding protein-like II"/>
    <property type="match status" value="2"/>
</dbReference>
<protein>
    <submittedName>
        <fullName evidence="4">Glycine/betaine ABC transporter substrate-binding protein</fullName>
    </submittedName>
</protein>
<dbReference type="PROSITE" id="PS51257">
    <property type="entry name" value="PROKAR_LIPOPROTEIN"/>
    <property type="match status" value="1"/>
</dbReference>
<feature type="region of interest" description="Disordered" evidence="1">
    <location>
        <begin position="28"/>
        <end position="49"/>
    </location>
</feature>
<proteinExistence type="predicted"/>
<evidence type="ECO:0000313" key="5">
    <source>
        <dbReference type="Proteomes" id="UP000019753"/>
    </source>
</evidence>
<dbReference type="OrthoDB" id="9781705at2"/>
<evidence type="ECO:0000256" key="1">
    <source>
        <dbReference type="SAM" id="MobiDB-lite"/>
    </source>
</evidence>
<accession>A0A021VRQ8</accession>
<feature type="compositionally biased region" description="Low complexity" evidence="1">
    <location>
        <begin position="28"/>
        <end position="41"/>
    </location>
</feature>
<gene>
    <name evidence="4" type="ORF">N866_18075</name>
</gene>
<comment type="caution">
    <text evidence="4">The sequence shown here is derived from an EMBL/GenBank/DDBJ whole genome shotgun (WGS) entry which is preliminary data.</text>
</comment>
<keyword evidence="5" id="KW-1185">Reference proteome</keyword>
<organism evidence="4 5">
    <name type="scientific">Actinotalea ferrariae CF5-4</name>
    <dbReference type="NCBI Taxonomy" id="948458"/>
    <lineage>
        <taxon>Bacteria</taxon>
        <taxon>Bacillati</taxon>
        <taxon>Actinomycetota</taxon>
        <taxon>Actinomycetes</taxon>
        <taxon>Micrococcales</taxon>
        <taxon>Cellulomonadaceae</taxon>
        <taxon>Actinotalea</taxon>
    </lineage>
</organism>
<feature type="domain" description="ABC-type glycine betaine transport system substrate-binding" evidence="3">
    <location>
        <begin position="62"/>
        <end position="131"/>
    </location>
</feature>
<dbReference type="AlphaFoldDB" id="A0A021VRQ8"/>
<dbReference type="GO" id="GO:0043190">
    <property type="term" value="C:ATP-binding cassette (ABC) transporter complex"/>
    <property type="evidence" value="ECO:0007669"/>
    <property type="project" value="InterPro"/>
</dbReference>
<dbReference type="InterPro" id="IPR007210">
    <property type="entry name" value="ABC_Gly_betaine_transp_sub-bd"/>
</dbReference>
<dbReference type="GO" id="GO:0022857">
    <property type="term" value="F:transmembrane transporter activity"/>
    <property type="evidence" value="ECO:0007669"/>
    <property type="project" value="InterPro"/>
</dbReference>